<evidence type="ECO:0000313" key="2">
    <source>
        <dbReference type="Proteomes" id="UP000708208"/>
    </source>
</evidence>
<reference evidence="1" key="1">
    <citation type="submission" date="2021-06" db="EMBL/GenBank/DDBJ databases">
        <authorList>
            <person name="Hodson N. C."/>
            <person name="Mongue J. A."/>
            <person name="Jaron S. K."/>
        </authorList>
    </citation>
    <scope>NUCLEOTIDE SEQUENCE</scope>
</reference>
<dbReference type="EMBL" id="CAJVCH010560828">
    <property type="protein sequence ID" value="CAG7831512.1"/>
    <property type="molecule type" value="Genomic_DNA"/>
</dbReference>
<organism evidence="1 2">
    <name type="scientific">Allacma fusca</name>
    <dbReference type="NCBI Taxonomy" id="39272"/>
    <lineage>
        <taxon>Eukaryota</taxon>
        <taxon>Metazoa</taxon>
        <taxon>Ecdysozoa</taxon>
        <taxon>Arthropoda</taxon>
        <taxon>Hexapoda</taxon>
        <taxon>Collembola</taxon>
        <taxon>Symphypleona</taxon>
        <taxon>Sminthuridae</taxon>
        <taxon>Allacma</taxon>
    </lineage>
</organism>
<comment type="caution">
    <text evidence="1">The sequence shown here is derived from an EMBL/GenBank/DDBJ whole genome shotgun (WGS) entry which is preliminary data.</text>
</comment>
<feature type="non-terminal residue" evidence="1">
    <location>
        <position position="107"/>
    </location>
</feature>
<name>A0A8J2LA34_9HEXA</name>
<accession>A0A8J2LA34</accession>
<gene>
    <name evidence="1" type="ORF">AFUS01_LOCUS41253</name>
</gene>
<dbReference type="Proteomes" id="UP000708208">
    <property type="component" value="Unassembled WGS sequence"/>
</dbReference>
<sequence>LTTLVCYPAIVIEFILNCFAVRTPVPSLQGRQSEKETKSEESRTCPQKSSSLLYQLTFQWMYPLLWKGYRGTLKFSDLWDLNEEDKSSVVSKRFMKYWQPELERAKT</sequence>
<feature type="non-terminal residue" evidence="1">
    <location>
        <position position="1"/>
    </location>
</feature>
<evidence type="ECO:0000313" key="1">
    <source>
        <dbReference type="EMBL" id="CAG7831512.1"/>
    </source>
</evidence>
<keyword evidence="2" id="KW-1185">Reference proteome</keyword>
<protein>
    <submittedName>
        <fullName evidence="1">Uncharacterized protein</fullName>
    </submittedName>
</protein>
<dbReference type="OrthoDB" id="6500128at2759"/>
<proteinExistence type="predicted"/>
<dbReference type="AlphaFoldDB" id="A0A8J2LA34"/>